<proteinExistence type="predicted"/>
<organism evidence="2 3">
    <name type="scientific">Limulus polyphemus</name>
    <name type="common">Atlantic horseshoe crab</name>
    <dbReference type="NCBI Taxonomy" id="6850"/>
    <lineage>
        <taxon>Eukaryota</taxon>
        <taxon>Metazoa</taxon>
        <taxon>Ecdysozoa</taxon>
        <taxon>Arthropoda</taxon>
        <taxon>Chelicerata</taxon>
        <taxon>Merostomata</taxon>
        <taxon>Xiphosura</taxon>
        <taxon>Limulidae</taxon>
        <taxon>Limulus</taxon>
    </lineage>
</organism>
<keyword evidence="2" id="KW-1185">Reference proteome</keyword>
<dbReference type="InterPro" id="IPR029058">
    <property type="entry name" value="AB_hydrolase_fold"/>
</dbReference>
<name>A0ABM1BMC6_LIMPO</name>
<dbReference type="InterPro" id="IPR051044">
    <property type="entry name" value="MAG_DAG_Lipase"/>
</dbReference>
<dbReference type="GeneID" id="106469011"/>
<dbReference type="PRINTS" id="PR00111">
    <property type="entry name" value="ABHYDROLASE"/>
</dbReference>
<feature type="domain" description="Serine aminopeptidase S33" evidence="1">
    <location>
        <begin position="35"/>
        <end position="272"/>
    </location>
</feature>
<evidence type="ECO:0000259" key="1">
    <source>
        <dbReference type="Pfam" id="PF12146"/>
    </source>
</evidence>
<dbReference type="SUPFAM" id="SSF53474">
    <property type="entry name" value="alpha/beta-Hydrolases"/>
    <property type="match status" value="1"/>
</dbReference>
<protein>
    <submittedName>
        <fullName evidence="3">Monoglyceride lipase-like</fullName>
    </submittedName>
</protein>
<dbReference type="Proteomes" id="UP000694941">
    <property type="component" value="Unplaced"/>
</dbReference>
<accession>A0ABM1BMC6</accession>
<dbReference type="InterPro" id="IPR000073">
    <property type="entry name" value="AB_hydrolase_1"/>
</dbReference>
<dbReference type="Pfam" id="PF12146">
    <property type="entry name" value="Hydrolase_4"/>
    <property type="match status" value="1"/>
</dbReference>
<dbReference type="InterPro" id="IPR022742">
    <property type="entry name" value="Hydrolase_4"/>
</dbReference>
<dbReference type="PANTHER" id="PTHR11614">
    <property type="entry name" value="PHOSPHOLIPASE-RELATED"/>
    <property type="match status" value="1"/>
</dbReference>
<reference evidence="3" key="1">
    <citation type="submission" date="2025-08" db="UniProtKB">
        <authorList>
            <consortium name="RefSeq"/>
        </authorList>
    </citation>
    <scope>IDENTIFICATION</scope>
    <source>
        <tissue evidence="3">Muscle</tissue>
    </source>
</reference>
<evidence type="ECO:0000313" key="2">
    <source>
        <dbReference type="Proteomes" id="UP000694941"/>
    </source>
</evidence>
<dbReference type="RefSeq" id="XP_013784917.1">
    <property type="nucleotide sequence ID" value="XM_013929463.2"/>
</dbReference>
<evidence type="ECO:0000313" key="3">
    <source>
        <dbReference type="RefSeq" id="XP_013784917.1"/>
    </source>
</evidence>
<dbReference type="Gene3D" id="3.40.50.1820">
    <property type="entry name" value="alpha/beta hydrolase"/>
    <property type="match status" value="1"/>
</dbReference>
<gene>
    <name evidence="3" type="primary">LOC106469011</name>
</gene>
<sequence>MSSNEELSNEVADSYYIQSCTGQQLFCKYWPTEGKPRALAFVAHGYAEHCCIYEDLAQALVKSGILTFGHDHVGHGRSEGSRTLVGTLDNCVEDVFRHVNVMKEKYPGLPVFLVGHSMGGTIGVLAALKKPEEISGFVAIAAGISWNSEGVTPLKRFIASWLGRFFPSFPVSTMNYDLVIRTEEGKQKVLEDPYMYKGPWVKAGWAKTMLDNASKVQAELQNIDVPLLILHGGQDKICDISGAKKLYETSKTKDKTLKVYPDSYHCLFLEPDGIPEQVIDETVNWITTRIQ</sequence>